<keyword evidence="2" id="KW-1185">Reference proteome</keyword>
<dbReference type="GeneID" id="37031344"/>
<evidence type="ECO:0000313" key="2">
    <source>
        <dbReference type="Proteomes" id="UP000245884"/>
    </source>
</evidence>
<dbReference type="EMBL" id="KZ819662">
    <property type="protein sequence ID" value="PWN31120.1"/>
    <property type="molecule type" value="Genomic_DNA"/>
</dbReference>
<dbReference type="AlphaFoldDB" id="A0A316V0P1"/>
<sequence length="222" mass="25099">MLRQKIRSTARPCAHARFSAWYNGELTKRCASTSVRSHHHSLKSLSLPPLGRRPRCLLLPSSARPAFAVREARMVLPTINLRSARRCQRSFAWLEAASNISWSSPPELICGIDESEKDCHWSTRSGIRELHELVFAASKGSLPTRHPLGDVVPTYVATNLDHRSNKPCWRVTLLSCLLRRPKKLRTSMRETRRRQATEKVSCALLASYRGCRCPCLALDTEA</sequence>
<proteinExistence type="predicted"/>
<dbReference type="RefSeq" id="XP_025365732.1">
    <property type="nucleotide sequence ID" value="XM_025509521.1"/>
</dbReference>
<reference evidence="1 2" key="1">
    <citation type="journal article" date="2018" name="Mol. Biol. Evol.">
        <title>Broad Genomic Sampling Reveals a Smut Pathogenic Ancestry of the Fungal Clade Ustilaginomycotina.</title>
        <authorList>
            <person name="Kijpornyongpan T."/>
            <person name="Mondo S.J."/>
            <person name="Barry K."/>
            <person name="Sandor L."/>
            <person name="Lee J."/>
            <person name="Lipzen A."/>
            <person name="Pangilinan J."/>
            <person name="LaButti K."/>
            <person name="Hainaut M."/>
            <person name="Henrissat B."/>
            <person name="Grigoriev I.V."/>
            <person name="Spatafora J.W."/>
            <person name="Aime M.C."/>
        </authorList>
    </citation>
    <scope>NUCLEOTIDE SEQUENCE [LARGE SCALE GENOMIC DNA]</scope>
    <source>
        <strain evidence="1 2">MCA 5214</strain>
    </source>
</reference>
<name>A0A316V0P1_9BASI</name>
<organism evidence="1 2">
    <name type="scientific">Jaminaea rosea</name>
    <dbReference type="NCBI Taxonomy" id="1569628"/>
    <lineage>
        <taxon>Eukaryota</taxon>
        <taxon>Fungi</taxon>
        <taxon>Dikarya</taxon>
        <taxon>Basidiomycota</taxon>
        <taxon>Ustilaginomycotina</taxon>
        <taxon>Exobasidiomycetes</taxon>
        <taxon>Microstromatales</taxon>
        <taxon>Microstromatales incertae sedis</taxon>
        <taxon>Jaminaea</taxon>
    </lineage>
</organism>
<evidence type="ECO:0000313" key="1">
    <source>
        <dbReference type="EMBL" id="PWN31120.1"/>
    </source>
</evidence>
<protein>
    <submittedName>
        <fullName evidence="1">Uncharacterized protein</fullName>
    </submittedName>
</protein>
<gene>
    <name evidence="1" type="ORF">BDZ90DRAFT_36248</name>
</gene>
<dbReference type="Proteomes" id="UP000245884">
    <property type="component" value="Unassembled WGS sequence"/>
</dbReference>
<accession>A0A316V0P1</accession>